<feature type="transmembrane region" description="Helical" evidence="1">
    <location>
        <begin position="6"/>
        <end position="26"/>
    </location>
</feature>
<dbReference type="InterPro" id="IPR007577">
    <property type="entry name" value="GlycoTrfase_DXD_sugar-bd_CS"/>
</dbReference>
<dbReference type="Pfam" id="PF04488">
    <property type="entry name" value="Gly_transf_sug"/>
    <property type="match status" value="1"/>
</dbReference>
<proteinExistence type="predicted"/>
<dbReference type="Gene3D" id="3.90.550.20">
    <property type="match status" value="1"/>
</dbReference>
<evidence type="ECO:0000313" key="2">
    <source>
        <dbReference type="EMBL" id="CAH0105343.1"/>
    </source>
</evidence>
<evidence type="ECO:0008006" key="4">
    <source>
        <dbReference type="Google" id="ProtNLM"/>
    </source>
</evidence>
<evidence type="ECO:0000256" key="1">
    <source>
        <dbReference type="SAM" id="Phobius"/>
    </source>
</evidence>
<dbReference type="SUPFAM" id="SSF53448">
    <property type="entry name" value="Nucleotide-diphospho-sugar transferases"/>
    <property type="match status" value="1"/>
</dbReference>
<dbReference type="PANTHER" id="PTHR46830:SF1">
    <property type="entry name" value="ALPHA-1,4-N-ACETYLGLUCOSAMINYLTRANSFERASE"/>
    <property type="match status" value="1"/>
</dbReference>
<dbReference type="EMBL" id="CAKKLH010000179">
    <property type="protein sequence ID" value="CAH0105343.1"/>
    <property type="molecule type" value="Genomic_DNA"/>
</dbReference>
<comment type="caution">
    <text evidence="2">The sequence shown here is derived from an EMBL/GenBank/DDBJ whole genome shotgun (WGS) entry which is preliminary data.</text>
</comment>
<dbReference type="PANTHER" id="PTHR46830">
    <property type="entry name" value="TRANSFERASE, PUTATIVE-RELATED"/>
    <property type="match status" value="1"/>
</dbReference>
<gene>
    <name evidence="2" type="ORF">DGAL_LOCUS8363</name>
</gene>
<protein>
    <recommendedName>
        <fullName evidence="4">Alpha-1,4-N-acetylglucosaminyltransferase</fullName>
    </recommendedName>
</protein>
<dbReference type="InterPro" id="IPR029044">
    <property type="entry name" value="Nucleotide-diphossugar_trans"/>
</dbReference>
<name>A0A8J2RQC4_9CRUS</name>
<accession>A0A8J2RQC4</accession>
<organism evidence="2 3">
    <name type="scientific">Daphnia galeata</name>
    <dbReference type="NCBI Taxonomy" id="27404"/>
    <lineage>
        <taxon>Eukaryota</taxon>
        <taxon>Metazoa</taxon>
        <taxon>Ecdysozoa</taxon>
        <taxon>Arthropoda</taxon>
        <taxon>Crustacea</taxon>
        <taxon>Branchiopoda</taxon>
        <taxon>Diplostraca</taxon>
        <taxon>Cladocera</taxon>
        <taxon>Anomopoda</taxon>
        <taxon>Daphniidae</taxon>
        <taxon>Daphnia</taxon>
    </lineage>
</organism>
<dbReference type="OrthoDB" id="409543at2759"/>
<reference evidence="2" key="1">
    <citation type="submission" date="2021-11" db="EMBL/GenBank/DDBJ databases">
        <authorList>
            <person name="Schell T."/>
        </authorList>
    </citation>
    <scope>NUCLEOTIDE SEQUENCE</scope>
    <source>
        <strain evidence="2">M5</strain>
    </source>
</reference>
<keyword evidence="1" id="KW-0812">Transmembrane</keyword>
<keyword evidence="3" id="KW-1185">Reference proteome</keyword>
<dbReference type="Proteomes" id="UP000789390">
    <property type="component" value="Unassembled WGS sequence"/>
</dbReference>
<sequence length="355" mass="41750">MHFSHGFVGLCALAILFVILCSINYLPKFTNNKLGDTAIAKSSSSLLDHTIPTAAAITLLYQNENSIDFERIDNETGAPNFIVPNIVHYIRLHKRSWTFVEYICLRSAYVNQRPDFIFIHSNVLNGFKGKYWNWMQKEPDLKSRLVIVPVHLPSEIFGQKLNPMWRVHHGSDLIRIRTLMKYGGIFLDNDVYVVHNLDEYRKFEMTLGWPKNESLGTMVLIANKKARFLPLWLDNYRDYKADQWYYNAGDNPTAKILVKHSELVHREESRLGVKFLVREMYQEKEDTFSWRDQLDTVHLLINHRSYLDMFYKDYRYFNERNIVHYPFNFGEMARVVLNHQQPGNYSTVLSSHVSS</sequence>
<keyword evidence="1" id="KW-1133">Transmembrane helix</keyword>
<evidence type="ECO:0000313" key="3">
    <source>
        <dbReference type="Proteomes" id="UP000789390"/>
    </source>
</evidence>
<dbReference type="AlphaFoldDB" id="A0A8J2RQC4"/>
<keyword evidence="1" id="KW-0472">Membrane</keyword>